<dbReference type="AlphaFoldDB" id="A0AA87Y7V5"/>
<dbReference type="Pfam" id="PF01804">
    <property type="entry name" value="Penicil_amidase"/>
    <property type="match status" value="1"/>
</dbReference>
<dbReference type="Gene3D" id="1.10.439.10">
    <property type="entry name" value="Penicillin Amidohydrolase, domain 1"/>
    <property type="match status" value="1"/>
</dbReference>
<dbReference type="RefSeq" id="WP_189569374.1">
    <property type="nucleotide sequence ID" value="NZ_BMWW01000023.1"/>
</dbReference>
<reference evidence="5" key="1">
    <citation type="journal article" date="2014" name="Int. J. Syst. Evol. Microbiol.">
        <title>Complete genome sequence of Corynebacterium casei LMG S-19264T (=DSM 44701T), isolated from a smear-ripened cheese.</title>
        <authorList>
            <consortium name="US DOE Joint Genome Institute (JGI-PGF)"/>
            <person name="Walter F."/>
            <person name="Albersmeier A."/>
            <person name="Kalinowski J."/>
            <person name="Ruckert C."/>
        </authorList>
    </citation>
    <scope>NUCLEOTIDE SEQUENCE</scope>
    <source>
        <strain evidence="5">KCTC 12344</strain>
    </source>
</reference>
<sequence>MWHILIALVCGALLAGCGDGGIAPRSGRGAELVRTSHGVVHVRADDFGGIGFGLAYAYAEDNVCMLADTLLTVRGERSRYFGGDAGPTIGKNGEYSVAIDYLNQHTFDLRNEDSDFFFKAYLDVQQLRAGYAAASPDARALLHGYVAGYNQYLREHGHALPAACRGAPWVKPIGIDDIYLLIAEKAIHASGQVFPHQILAAARDAQGGVRLAAAVPAPQWPAMGLGSNGVALGGDVTVNGKGMLLANPHYPWFSTDRFYQVHLTVPGVYDVMGVSLGGLPTVLIGFNKDIAWTHTVTKAAHFTTFRLRRDKRDAAGLTYLVDGAPERMTERVVEVQLRQADGSQRARRKTFYYTRLGILMDAPGLPIDSGDFVVLGDPNRNNTRLVDQWLAMGRADSVRSLRAALARIMGLPWVNTVATDRYGNALYIDSSVVPHMATETFLSGCRLFGLPLLFDGSRSACHWGADRRAPPGIFGAESAPWLLRRDYVSNSNDGYWLTNSRQLLTGPGQSRYSPMYGPTHTPQHLRTRLGFVQLDALLAQRSALELADLRDLVFSNRVHAAELVLPDLLAGCAGTVDVTLRAACGVLAAWDRKVELDSRGALLFWQFWLKAVKLPPIWAVPFDAADPVHTPRGVAPDVLPPLLAQLQETAIELTAMGIPLDAPLRDYQVDYRAGIRTALHGGIGDIDGVYNALHMSFPLTPQGYEHVVWGTSYVQLVTFDDAGPVAHGVLVYGQSTDPLSAHYGDQLPLYTSKELLRLPFSENEIRADRNYRRTTLPQK</sequence>
<evidence type="ECO:0000313" key="5">
    <source>
        <dbReference type="EMBL" id="GGZ11684.1"/>
    </source>
</evidence>
<proteinExistence type="inferred from homology"/>
<dbReference type="InterPro" id="IPR002692">
    <property type="entry name" value="S45"/>
</dbReference>
<keyword evidence="2" id="KW-0732">Signal</keyword>
<dbReference type="Gene3D" id="2.30.120.10">
    <property type="match status" value="1"/>
</dbReference>
<dbReference type="EMBL" id="BMWW01000023">
    <property type="protein sequence ID" value="GGZ11684.1"/>
    <property type="molecule type" value="Genomic_DNA"/>
</dbReference>
<dbReference type="PANTHER" id="PTHR34218:SF3">
    <property type="entry name" value="ACYL-HOMOSERINE LACTONE ACYLASE PVDQ"/>
    <property type="match status" value="1"/>
</dbReference>
<protein>
    <submittedName>
        <fullName evidence="5">Aculeacin A acylase</fullName>
    </submittedName>
</protein>
<dbReference type="InterPro" id="IPR023343">
    <property type="entry name" value="Penicillin_amidase_dom1"/>
</dbReference>
<keyword evidence="3" id="KW-0378">Hydrolase</keyword>
<organism evidence="5 6">
    <name type="scientific">Pseudoduganella plicata</name>
    <dbReference type="NCBI Taxonomy" id="321984"/>
    <lineage>
        <taxon>Bacteria</taxon>
        <taxon>Pseudomonadati</taxon>
        <taxon>Pseudomonadota</taxon>
        <taxon>Betaproteobacteria</taxon>
        <taxon>Burkholderiales</taxon>
        <taxon>Oxalobacteraceae</taxon>
        <taxon>Telluria group</taxon>
        <taxon>Pseudoduganella</taxon>
    </lineage>
</organism>
<evidence type="ECO:0000313" key="6">
    <source>
        <dbReference type="Proteomes" id="UP000619512"/>
    </source>
</evidence>
<evidence type="ECO:0000256" key="4">
    <source>
        <dbReference type="ARBA" id="ARBA00023145"/>
    </source>
</evidence>
<gene>
    <name evidence="5" type="ORF">GCM10007388_51220</name>
</gene>
<dbReference type="InterPro" id="IPR029055">
    <property type="entry name" value="Ntn_hydrolases_N"/>
</dbReference>
<evidence type="ECO:0000256" key="3">
    <source>
        <dbReference type="ARBA" id="ARBA00022801"/>
    </source>
</evidence>
<dbReference type="GO" id="GO:0016811">
    <property type="term" value="F:hydrolase activity, acting on carbon-nitrogen (but not peptide) bonds, in linear amides"/>
    <property type="evidence" value="ECO:0007669"/>
    <property type="project" value="InterPro"/>
</dbReference>
<evidence type="ECO:0000256" key="2">
    <source>
        <dbReference type="ARBA" id="ARBA00022729"/>
    </source>
</evidence>
<dbReference type="Gene3D" id="1.10.1400.10">
    <property type="match status" value="1"/>
</dbReference>
<dbReference type="InterPro" id="IPR043147">
    <property type="entry name" value="Penicillin_amidase_A-knob"/>
</dbReference>
<dbReference type="InterPro" id="IPR043146">
    <property type="entry name" value="Penicillin_amidase_N_B-knob"/>
</dbReference>
<dbReference type="Proteomes" id="UP000619512">
    <property type="component" value="Unassembled WGS sequence"/>
</dbReference>
<dbReference type="GO" id="GO:0017000">
    <property type="term" value="P:antibiotic biosynthetic process"/>
    <property type="evidence" value="ECO:0007669"/>
    <property type="project" value="InterPro"/>
</dbReference>
<dbReference type="Gene3D" id="3.60.20.10">
    <property type="entry name" value="Glutamine Phosphoribosylpyrophosphate, subunit 1, domain 1"/>
    <property type="match status" value="1"/>
</dbReference>
<reference evidence="5" key="2">
    <citation type="submission" date="2022-12" db="EMBL/GenBank/DDBJ databases">
        <authorList>
            <person name="Sun Q."/>
            <person name="Kim S."/>
        </authorList>
    </citation>
    <scope>NUCLEOTIDE SEQUENCE</scope>
    <source>
        <strain evidence="5">KCTC 12344</strain>
    </source>
</reference>
<dbReference type="PANTHER" id="PTHR34218">
    <property type="entry name" value="PEPTIDASE S45 PENICILLIN AMIDASE"/>
    <property type="match status" value="1"/>
</dbReference>
<keyword evidence="4" id="KW-0865">Zymogen</keyword>
<evidence type="ECO:0000256" key="1">
    <source>
        <dbReference type="ARBA" id="ARBA00006586"/>
    </source>
</evidence>
<name>A0AA87Y7V5_9BURK</name>
<accession>A0AA87Y7V5</accession>
<comment type="caution">
    <text evidence="5">The sequence shown here is derived from an EMBL/GenBank/DDBJ whole genome shotgun (WGS) entry which is preliminary data.</text>
</comment>
<comment type="similarity">
    <text evidence="1">Belongs to the peptidase S45 family.</text>
</comment>
<dbReference type="SUPFAM" id="SSF56235">
    <property type="entry name" value="N-terminal nucleophile aminohydrolases (Ntn hydrolases)"/>
    <property type="match status" value="1"/>
</dbReference>